<dbReference type="STRING" id="670386.D3AYI6"/>
<feature type="domain" description="EF-hand" evidence="4">
    <location>
        <begin position="111"/>
        <end position="146"/>
    </location>
</feature>
<dbReference type="RefSeq" id="XP_020438119.1">
    <property type="nucleotide sequence ID" value="XM_020572261.1"/>
</dbReference>
<accession>D3AYI6</accession>
<keyword evidence="3" id="KW-0505">Motor protein</keyword>
<dbReference type="GO" id="GO:0016460">
    <property type="term" value="C:myosin II complex"/>
    <property type="evidence" value="ECO:0007669"/>
    <property type="project" value="TreeGrafter"/>
</dbReference>
<dbReference type="Gene3D" id="1.10.238.10">
    <property type="entry name" value="EF-hand"/>
    <property type="match status" value="2"/>
</dbReference>
<dbReference type="OMA" id="QECFSIF"/>
<evidence type="ECO:0000259" key="4">
    <source>
        <dbReference type="PROSITE" id="PS50222"/>
    </source>
</evidence>
<dbReference type="PANTHER" id="PTHR23048">
    <property type="entry name" value="MYOSIN LIGHT CHAIN 1, 3"/>
    <property type="match status" value="1"/>
</dbReference>
<evidence type="ECO:0000313" key="5">
    <source>
        <dbReference type="EMBL" id="EFA86013.1"/>
    </source>
</evidence>
<proteinExistence type="predicted"/>
<dbReference type="FunFam" id="1.10.238.10:FF:000001">
    <property type="entry name" value="Calmodulin 1"/>
    <property type="match status" value="1"/>
</dbReference>
<feature type="domain" description="EF-hand" evidence="4">
    <location>
        <begin position="75"/>
        <end position="110"/>
    </location>
</feature>
<keyword evidence="6" id="KW-1185">Reference proteome</keyword>
<protein>
    <submittedName>
        <fullName evidence="5">Essential myosin light chain</fullName>
    </submittedName>
</protein>
<dbReference type="InterPro" id="IPR011992">
    <property type="entry name" value="EF-hand-dom_pair"/>
</dbReference>
<evidence type="ECO:0000313" key="6">
    <source>
        <dbReference type="Proteomes" id="UP000001396"/>
    </source>
</evidence>
<dbReference type="InParanoid" id="D3AYI6"/>
<keyword evidence="2" id="KW-0518">Myosin</keyword>
<dbReference type="SMART" id="SM00054">
    <property type="entry name" value="EFh"/>
    <property type="match status" value="3"/>
</dbReference>
<evidence type="ECO:0000256" key="1">
    <source>
        <dbReference type="ARBA" id="ARBA00022737"/>
    </source>
</evidence>
<dbReference type="PROSITE" id="PS50222">
    <property type="entry name" value="EF_HAND_2"/>
    <property type="match status" value="3"/>
</dbReference>
<dbReference type="AlphaFoldDB" id="D3AYI6"/>
<dbReference type="InterPro" id="IPR002048">
    <property type="entry name" value="EF_hand_dom"/>
</dbReference>
<dbReference type="PANTHER" id="PTHR23048:SF0">
    <property type="entry name" value="CALMODULIN LIKE 3"/>
    <property type="match status" value="1"/>
</dbReference>
<dbReference type="Proteomes" id="UP000001396">
    <property type="component" value="Unassembled WGS sequence"/>
</dbReference>
<dbReference type="SUPFAM" id="SSF47473">
    <property type="entry name" value="EF-hand"/>
    <property type="match status" value="1"/>
</dbReference>
<comment type="caution">
    <text evidence="5">The sequence shown here is derived from an EMBL/GenBank/DDBJ whole genome shotgun (WGS) entry which is preliminary data.</text>
</comment>
<dbReference type="GO" id="GO:0005509">
    <property type="term" value="F:calcium ion binding"/>
    <property type="evidence" value="ECO:0007669"/>
    <property type="project" value="InterPro"/>
</dbReference>
<reference evidence="5 6" key="1">
    <citation type="journal article" date="2011" name="Genome Res.">
        <title>Phylogeny-wide analysis of social amoeba genomes highlights ancient origins for complex intercellular communication.</title>
        <authorList>
            <person name="Heidel A.J."/>
            <person name="Lawal H.M."/>
            <person name="Felder M."/>
            <person name="Schilde C."/>
            <person name="Helps N.R."/>
            <person name="Tunggal B."/>
            <person name="Rivero F."/>
            <person name="John U."/>
            <person name="Schleicher M."/>
            <person name="Eichinger L."/>
            <person name="Platzer M."/>
            <person name="Noegel A.A."/>
            <person name="Schaap P."/>
            <person name="Gloeckner G."/>
        </authorList>
    </citation>
    <scope>NUCLEOTIDE SEQUENCE [LARGE SCALE GENOMIC DNA]</scope>
    <source>
        <strain evidence="6">ATCC 26659 / Pp 5 / PN500</strain>
    </source>
</reference>
<evidence type="ECO:0000256" key="2">
    <source>
        <dbReference type="ARBA" id="ARBA00023123"/>
    </source>
</evidence>
<keyword evidence="1" id="KW-0677">Repeat</keyword>
<dbReference type="CDD" id="cd00051">
    <property type="entry name" value="EFh"/>
    <property type="match status" value="1"/>
</dbReference>
<evidence type="ECO:0000256" key="3">
    <source>
        <dbReference type="ARBA" id="ARBA00023175"/>
    </source>
</evidence>
<dbReference type="InterPro" id="IPR050230">
    <property type="entry name" value="CALM/Myosin/TropC-like"/>
</dbReference>
<dbReference type="EMBL" id="ADBJ01000004">
    <property type="protein sequence ID" value="EFA86013.1"/>
    <property type="molecule type" value="Genomic_DNA"/>
</dbReference>
<dbReference type="Pfam" id="PF13499">
    <property type="entry name" value="EF-hand_7"/>
    <property type="match status" value="1"/>
</dbReference>
<name>D3AYI6_HETP5</name>
<sequence>MASNDQIAECFAIYDKDNDGKVIIDELGPCLRSLGKSPTNADLEAIKADLGNPRDFDIPTIKSILAKKSVRAPADQQKEMLDAFKALDKEGHGSIQEAELRQILTTLGDYLTTAEVEEVMKEVNVNTDGGIDYSKFVEMLVNGYALSGF</sequence>
<dbReference type="GeneID" id="31356776"/>
<organism evidence="5 6">
    <name type="scientific">Heterostelium pallidum (strain ATCC 26659 / Pp 5 / PN500)</name>
    <name type="common">Cellular slime mold</name>
    <name type="synonym">Polysphondylium pallidum</name>
    <dbReference type="NCBI Taxonomy" id="670386"/>
    <lineage>
        <taxon>Eukaryota</taxon>
        <taxon>Amoebozoa</taxon>
        <taxon>Evosea</taxon>
        <taxon>Eumycetozoa</taxon>
        <taxon>Dictyostelia</taxon>
        <taxon>Acytosteliales</taxon>
        <taxon>Acytosteliaceae</taxon>
        <taxon>Heterostelium</taxon>
    </lineage>
</organism>
<feature type="domain" description="EF-hand" evidence="4">
    <location>
        <begin position="2"/>
        <end position="37"/>
    </location>
</feature>
<dbReference type="Pfam" id="PF13405">
    <property type="entry name" value="EF-hand_6"/>
    <property type="match status" value="1"/>
</dbReference>
<gene>
    <name evidence="5" type="primary">mlcE</name>
    <name evidence="5" type="ORF">PPL_01246</name>
</gene>